<dbReference type="Proteomes" id="UP001469553">
    <property type="component" value="Unassembled WGS sequence"/>
</dbReference>
<accession>A0ABV0XK06</accession>
<evidence type="ECO:0000313" key="1">
    <source>
        <dbReference type="EMBL" id="MEQ2281819.1"/>
    </source>
</evidence>
<dbReference type="EMBL" id="JAHRIP010004825">
    <property type="protein sequence ID" value="MEQ2281819.1"/>
    <property type="molecule type" value="Genomic_DNA"/>
</dbReference>
<name>A0ABV0XK06_9TELE</name>
<proteinExistence type="predicted"/>
<comment type="caution">
    <text evidence="1">The sequence shown here is derived from an EMBL/GenBank/DDBJ whole genome shotgun (WGS) entry which is preliminary data.</text>
</comment>
<keyword evidence="2" id="KW-1185">Reference proteome</keyword>
<organism evidence="1 2">
    <name type="scientific">Ameca splendens</name>
    <dbReference type="NCBI Taxonomy" id="208324"/>
    <lineage>
        <taxon>Eukaryota</taxon>
        <taxon>Metazoa</taxon>
        <taxon>Chordata</taxon>
        <taxon>Craniata</taxon>
        <taxon>Vertebrata</taxon>
        <taxon>Euteleostomi</taxon>
        <taxon>Actinopterygii</taxon>
        <taxon>Neopterygii</taxon>
        <taxon>Teleostei</taxon>
        <taxon>Neoteleostei</taxon>
        <taxon>Acanthomorphata</taxon>
        <taxon>Ovalentaria</taxon>
        <taxon>Atherinomorphae</taxon>
        <taxon>Cyprinodontiformes</taxon>
        <taxon>Goodeidae</taxon>
        <taxon>Ameca</taxon>
    </lineage>
</organism>
<reference evidence="1 2" key="1">
    <citation type="submission" date="2021-06" db="EMBL/GenBank/DDBJ databases">
        <authorList>
            <person name="Palmer J.M."/>
        </authorList>
    </citation>
    <scope>NUCLEOTIDE SEQUENCE [LARGE SCALE GENOMIC DNA]</scope>
    <source>
        <strain evidence="1 2">AS_MEX2019</strain>
        <tissue evidence="1">Muscle</tissue>
    </source>
</reference>
<protein>
    <submittedName>
        <fullName evidence="1">Uncharacterized protein</fullName>
    </submittedName>
</protein>
<evidence type="ECO:0000313" key="2">
    <source>
        <dbReference type="Proteomes" id="UP001469553"/>
    </source>
</evidence>
<gene>
    <name evidence="1" type="ORF">AMECASPLE_034300</name>
</gene>
<sequence>MCLWFLMKKSPIRRSDGFSYVLCCRQHTGFQHSAQCQHFNNAVSLLSAPAWYVPLSRHSYLSHMTNYPLPLDSLLTRNLSSVPWLTQAVCSTRLQTLQPASHFIFLSHPFYSTSGLQDRFPQE</sequence>